<evidence type="ECO:0000313" key="12">
    <source>
        <dbReference type="WBParaSite" id="PgB22_g009_t02"/>
    </source>
</evidence>
<feature type="chain" id="PRO_5037756492" evidence="9">
    <location>
        <begin position="19"/>
        <end position="483"/>
    </location>
</feature>
<evidence type="ECO:0000256" key="7">
    <source>
        <dbReference type="ARBA" id="ARBA00023136"/>
    </source>
</evidence>
<evidence type="ECO:0000256" key="2">
    <source>
        <dbReference type="ARBA" id="ARBA00022460"/>
    </source>
</evidence>
<keyword evidence="6 8" id="KW-1133">Transmembrane helix</keyword>
<keyword evidence="7 8" id="KW-0472">Membrane</keyword>
<keyword evidence="3" id="KW-1003">Cell membrane</keyword>
<feature type="domain" description="ZP" evidence="10">
    <location>
        <begin position="28"/>
        <end position="269"/>
    </location>
</feature>
<sequence length="483" mass="54516">MHSSNIAAAVLLFGMSVAQIFQRQPQLECLKDGLRLHFFPEAPFRGHVYVKGFFADRNCHLSYTSHPLHTPFFFHVPYHSQCNVRRERTIHPPGITYRIIVIVQHHRLFLTAADKAYSVSCFYRERLSQLSKTVQVGNLPTTEIVQGEQLPTCIYEVLNGSLSGDPVKFANIGDKLVHRWHCDSDKHGMLVHSCVICDPAGNQFELIDERGCIRDDTLMEPLKYSSDLMTASSAAFAFKFADQMIVHFSCRITLCTRAENGCEGISPPICQFFPLPWNIPYDNVASTRGAKAYFSSTTPNIPSKPLSNSERIPLPPAVSTVAAIMPVAGSLPHGATAAVPRLAKLSNPENPTVYGVPTPVNDSMDFFFDYNSGSIRAHERTRWRRSNVIANNETRDDDDITFDVSADQVIIFSRDEMAQERMIAKPLMECRRTGLPISVFLIIFCILLAVSGMALYFQKRFYERRFVDCSFTPNLEMLRIKNF</sequence>
<dbReference type="PANTHER" id="PTHR22907">
    <property type="entry name" value="GH04558P"/>
    <property type="match status" value="1"/>
</dbReference>
<dbReference type="PANTHER" id="PTHR22907:SF58">
    <property type="entry name" value="ZP DOMAIN-CONTAINING PROTEIN"/>
    <property type="match status" value="1"/>
</dbReference>
<dbReference type="AlphaFoldDB" id="A0A914ZWF0"/>
<keyword evidence="5 9" id="KW-0732">Signal</keyword>
<comment type="subcellular location">
    <subcellularLocation>
        <location evidence="1">Cell membrane</location>
        <topology evidence="1">Single-pass type I membrane protein</topology>
    </subcellularLocation>
</comment>
<dbReference type="InterPro" id="IPR057475">
    <property type="entry name" value="CUT_C"/>
</dbReference>
<dbReference type="GO" id="GO:0042302">
    <property type="term" value="F:structural constituent of cuticle"/>
    <property type="evidence" value="ECO:0007669"/>
    <property type="project" value="UniProtKB-KW"/>
</dbReference>
<dbReference type="Proteomes" id="UP000887569">
    <property type="component" value="Unplaced"/>
</dbReference>
<dbReference type="InterPro" id="IPR051962">
    <property type="entry name" value="Cuticlin"/>
</dbReference>
<dbReference type="InterPro" id="IPR001507">
    <property type="entry name" value="ZP_dom"/>
</dbReference>
<dbReference type="GO" id="GO:0005886">
    <property type="term" value="C:plasma membrane"/>
    <property type="evidence" value="ECO:0007669"/>
    <property type="project" value="UniProtKB-SubCell"/>
</dbReference>
<proteinExistence type="predicted"/>
<feature type="signal peptide" evidence="9">
    <location>
        <begin position="1"/>
        <end position="18"/>
    </location>
</feature>
<evidence type="ECO:0000256" key="3">
    <source>
        <dbReference type="ARBA" id="ARBA00022475"/>
    </source>
</evidence>
<dbReference type="PROSITE" id="PS51034">
    <property type="entry name" value="ZP_2"/>
    <property type="match status" value="1"/>
</dbReference>
<dbReference type="Pfam" id="PF25057">
    <property type="entry name" value="CUT_N"/>
    <property type="match status" value="1"/>
</dbReference>
<dbReference type="SMART" id="SM00241">
    <property type="entry name" value="ZP"/>
    <property type="match status" value="1"/>
</dbReference>
<organism evidence="11 12">
    <name type="scientific">Parascaris univalens</name>
    <name type="common">Nematode worm</name>
    <dbReference type="NCBI Taxonomy" id="6257"/>
    <lineage>
        <taxon>Eukaryota</taxon>
        <taxon>Metazoa</taxon>
        <taxon>Ecdysozoa</taxon>
        <taxon>Nematoda</taxon>
        <taxon>Chromadorea</taxon>
        <taxon>Rhabditida</taxon>
        <taxon>Spirurina</taxon>
        <taxon>Ascaridomorpha</taxon>
        <taxon>Ascaridoidea</taxon>
        <taxon>Ascarididae</taxon>
        <taxon>Parascaris</taxon>
    </lineage>
</organism>
<dbReference type="InterPro" id="IPR056953">
    <property type="entry name" value="CUT_N"/>
</dbReference>
<evidence type="ECO:0000256" key="6">
    <source>
        <dbReference type="ARBA" id="ARBA00022989"/>
    </source>
</evidence>
<evidence type="ECO:0000259" key="10">
    <source>
        <dbReference type="PROSITE" id="PS51034"/>
    </source>
</evidence>
<keyword evidence="2" id="KW-0193">Cuticle</keyword>
<evidence type="ECO:0000256" key="9">
    <source>
        <dbReference type="SAM" id="SignalP"/>
    </source>
</evidence>
<keyword evidence="11" id="KW-1185">Reference proteome</keyword>
<evidence type="ECO:0000256" key="5">
    <source>
        <dbReference type="ARBA" id="ARBA00022729"/>
    </source>
</evidence>
<reference evidence="12" key="1">
    <citation type="submission" date="2022-11" db="UniProtKB">
        <authorList>
            <consortium name="WormBaseParasite"/>
        </authorList>
    </citation>
    <scope>IDENTIFICATION</scope>
</reference>
<name>A0A914ZWF0_PARUN</name>
<evidence type="ECO:0000256" key="4">
    <source>
        <dbReference type="ARBA" id="ARBA00022692"/>
    </source>
</evidence>
<keyword evidence="4 8" id="KW-0812">Transmembrane</keyword>
<evidence type="ECO:0000256" key="8">
    <source>
        <dbReference type="SAM" id="Phobius"/>
    </source>
</evidence>
<feature type="transmembrane region" description="Helical" evidence="8">
    <location>
        <begin position="435"/>
        <end position="457"/>
    </location>
</feature>
<dbReference type="Pfam" id="PF25301">
    <property type="entry name" value="CUT_C"/>
    <property type="match status" value="1"/>
</dbReference>
<dbReference type="WBParaSite" id="PgB22_g009_t02">
    <property type="protein sequence ID" value="PgB22_g009_t02"/>
    <property type="gene ID" value="PgB22_g009"/>
</dbReference>
<evidence type="ECO:0000256" key="1">
    <source>
        <dbReference type="ARBA" id="ARBA00004251"/>
    </source>
</evidence>
<protein>
    <submittedName>
        <fullName evidence="12">ZP domain-containing protein</fullName>
    </submittedName>
</protein>
<evidence type="ECO:0000313" key="11">
    <source>
        <dbReference type="Proteomes" id="UP000887569"/>
    </source>
</evidence>
<accession>A0A914ZWF0</accession>